<evidence type="ECO:0000256" key="1">
    <source>
        <dbReference type="ARBA" id="ARBA00023157"/>
    </source>
</evidence>
<dbReference type="PROSITE" id="PS51485">
    <property type="entry name" value="PHYTOCYANIN"/>
    <property type="match status" value="1"/>
</dbReference>
<evidence type="ECO:0000259" key="4">
    <source>
        <dbReference type="PROSITE" id="PS51485"/>
    </source>
</evidence>
<keyword evidence="1" id="KW-1015">Disulfide bond</keyword>
<dbReference type="InterPro" id="IPR003245">
    <property type="entry name" value="Phytocyanin_dom"/>
</dbReference>
<evidence type="ECO:0000313" key="5">
    <source>
        <dbReference type="EMBL" id="PWA35074.1"/>
    </source>
</evidence>
<accession>A0A2U1KE71</accession>
<keyword evidence="3" id="KW-0732">Signal</keyword>
<evidence type="ECO:0000256" key="3">
    <source>
        <dbReference type="SAM" id="SignalP"/>
    </source>
</evidence>
<comment type="caution">
    <text evidence="5">The sequence shown here is derived from an EMBL/GenBank/DDBJ whole genome shotgun (WGS) entry which is preliminary data.</text>
</comment>
<reference evidence="5 6" key="1">
    <citation type="journal article" date="2018" name="Mol. Plant">
        <title>The genome of Artemisia annua provides insight into the evolution of Asteraceae family and artemisinin biosynthesis.</title>
        <authorList>
            <person name="Shen Q."/>
            <person name="Zhang L."/>
            <person name="Liao Z."/>
            <person name="Wang S."/>
            <person name="Yan T."/>
            <person name="Shi P."/>
            <person name="Liu M."/>
            <person name="Fu X."/>
            <person name="Pan Q."/>
            <person name="Wang Y."/>
            <person name="Lv Z."/>
            <person name="Lu X."/>
            <person name="Zhang F."/>
            <person name="Jiang W."/>
            <person name="Ma Y."/>
            <person name="Chen M."/>
            <person name="Hao X."/>
            <person name="Li L."/>
            <person name="Tang Y."/>
            <person name="Lv G."/>
            <person name="Zhou Y."/>
            <person name="Sun X."/>
            <person name="Brodelius P.E."/>
            <person name="Rose J.K.C."/>
            <person name="Tang K."/>
        </authorList>
    </citation>
    <scope>NUCLEOTIDE SEQUENCE [LARGE SCALE GENOMIC DNA]</scope>
    <source>
        <strain evidence="6">cv. Huhao1</strain>
        <tissue evidence="5">Leaf</tissue>
    </source>
</reference>
<dbReference type="InterPro" id="IPR039391">
    <property type="entry name" value="Phytocyanin-like"/>
</dbReference>
<dbReference type="AlphaFoldDB" id="A0A2U1KE71"/>
<feature type="chain" id="PRO_5015415677" evidence="3">
    <location>
        <begin position="27"/>
        <end position="133"/>
    </location>
</feature>
<evidence type="ECO:0000313" key="6">
    <source>
        <dbReference type="Proteomes" id="UP000245207"/>
    </source>
</evidence>
<protein>
    <submittedName>
        <fullName evidence="5">Cupredoxin</fullName>
    </submittedName>
</protein>
<dbReference type="STRING" id="35608.A0A2U1KE71"/>
<evidence type="ECO:0000256" key="2">
    <source>
        <dbReference type="ARBA" id="ARBA00023180"/>
    </source>
</evidence>
<dbReference type="Pfam" id="PF02298">
    <property type="entry name" value="Cu_bind_like"/>
    <property type="match status" value="1"/>
</dbReference>
<keyword evidence="6" id="KW-1185">Reference proteome</keyword>
<gene>
    <name evidence="5" type="ORF">CTI12_AA612900</name>
</gene>
<organism evidence="5 6">
    <name type="scientific">Artemisia annua</name>
    <name type="common">Sweet wormwood</name>
    <dbReference type="NCBI Taxonomy" id="35608"/>
    <lineage>
        <taxon>Eukaryota</taxon>
        <taxon>Viridiplantae</taxon>
        <taxon>Streptophyta</taxon>
        <taxon>Embryophyta</taxon>
        <taxon>Tracheophyta</taxon>
        <taxon>Spermatophyta</taxon>
        <taxon>Magnoliopsida</taxon>
        <taxon>eudicotyledons</taxon>
        <taxon>Gunneridae</taxon>
        <taxon>Pentapetalae</taxon>
        <taxon>asterids</taxon>
        <taxon>campanulids</taxon>
        <taxon>Asterales</taxon>
        <taxon>Asteraceae</taxon>
        <taxon>Asteroideae</taxon>
        <taxon>Anthemideae</taxon>
        <taxon>Artemisiinae</taxon>
        <taxon>Artemisia</taxon>
    </lineage>
</organism>
<dbReference type="PANTHER" id="PTHR33021">
    <property type="entry name" value="BLUE COPPER PROTEIN"/>
    <property type="match status" value="1"/>
</dbReference>
<dbReference type="OrthoDB" id="5421909at2759"/>
<dbReference type="GO" id="GO:0005886">
    <property type="term" value="C:plasma membrane"/>
    <property type="evidence" value="ECO:0007669"/>
    <property type="project" value="TreeGrafter"/>
</dbReference>
<dbReference type="Gene3D" id="2.60.40.420">
    <property type="entry name" value="Cupredoxins - blue copper proteins"/>
    <property type="match status" value="1"/>
</dbReference>
<dbReference type="GO" id="GO:0009055">
    <property type="term" value="F:electron transfer activity"/>
    <property type="evidence" value="ECO:0007669"/>
    <property type="project" value="InterPro"/>
</dbReference>
<dbReference type="SUPFAM" id="SSF49503">
    <property type="entry name" value="Cupredoxins"/>
    <property type="match status" value="1"/>
</dbReference>
<sequence>MTTLNFNMFVFIAMVIASSSFYSCAGKTKHVVGDDFGWNRPKYTEFYAEYSSVNTFTVGDSLYFNFLNESHNVATVSPEAYHECKLDDAQVVIKTGPGSIDLTTEGVHHYVSTINDDCQVHQKLAILVHPSPV</sequence>
<keyword evidence="2" id="KW-0325">Glycoprotein</keyword>
<dbReference type="Proteomes" id="UP000245207">
    <property type="component" value="Unassembled WGS sequence"/>
</dbReference>
<feature type="signal peptide" evidence="3">
    <location>
        <begin position="1"/>
        <end position="26"/>
    </location>
</feature>
<dbReference type="FunFam" id="2.60.40.420:FF:000034">
    <property type="entry name" value="Cupredoxin superfamily protein"/>
    <property type="match status" value="1"/>
</dbReference>
<dbReference type="EMBL" id="PKPP01020747">
    <property type="protein sequence ID" value="PWA35074.1"/>
    <property type="molecule type" value="Genomic_DNA"/>
</dbReference>
<feature type="domain" description="Phytocyanin" evidence="4">
    <location>
        <begin position="28"/>
        <end position="130"/>
    </location>
</feature>
<proteinExistence type="predicted"/>
<dbReference type="PANTHER" id="PTHR33021:SF543">
    <property type="entry name" value="PHYTOCYANIN DOMAIN, CUPREDOXIN"/>
    <property type="match status" value="1"/>
</dbReference>
<dbReference type="InterPro" id="IPR008972">
    <property type="entry name" value="Cupredoxin"/>
</dbReference>
<name>A0A2U1KE71_ARTAN</name>